<feature type="domain" description="Leucine-binding protein" evidence="3">
    <location>
        <begin position="66"/>
        <end position="366"/>
    </location>
</feature>
<evidence type="ECO:0000259" key="3">
    <source>
        <dbReference type="Pfam" id="PF13458"/>
    </source>
</evidence>
<dbReference type="Pfam" id="PF13458">
    <property type="entry name" value="Peripla_BP_6"/>
    <property type="match status" value="1"/>
</dbReference>
<proteinExistence type="inferred from homology"/>
<organism evidence="4 5">
    <name type="scientific">Acidipropionibacterium jensenii</name>
    <dbReference type="NCBI Taxonomy" id="1749"/>
    <lineage>
        <taxon>Bacteria</taxon>
        <taxon>Bacillati</taxon>
        <taxon>Actinomycetota</taxon>
        <taxon>Actinomycetes</taxon>
        <taxon>Propionibacteriales</taxon>
        <taxon>Propionibacteriaceae</taxon>
        <taxon>Acidipropionibacterium</taxon>
    </lineage>
</organism>
<dbReference type="Proteomes" id="UP000285875">
    <property type="component" value="Chromosome"/>
</dbReference>
<dbReference type="InterPro" id="IPR051010">
    <property type="entry name" value="BCAA_transport"/>
</dbReference>
<dbReference type="Gene3D" id="3.40.50.2300">
    <property type="match status" value="2"/>
</dbReference>
<dbReference type="InterPro" id="IPR028081">
    <property type="entry name" value="Leu-bd"/>
</dbReference>
<dbReference type="SUPFAM" id="SSF53822">
    <property type="entry name" value="Periplasmic binding protein-like I"/>
    <property type="match status" value="1"/>
</dbReference>
<comment type="similarity">
    <text evidence="1">Belongs to the leucine-binding protein family.</text>
</comment>
<evidence type="ECO:0000313" key="4">
    <source>
        <dbReference type="EMBL" id="AZZ38813.1"/>
    </source>
</evidence>
<dbReference type="PANTHER" id="PTHR30483:SF6">
    <property type="entry name" value="PERIPLASMIC BINDING PROTEIN OF ABC TRANSPORTER FOR NATURAL AMINO ACIDS"/>
    <property type="match status" value="1"/>
</dbReference>
<reference evidence="5" key="1">
    <citation type="submission" date="2017-12" db="EMBL/GenBank/DDBJ databases">
        <title>Whole genome sequencing of Acidipropionibacterium jensenii strains JS279 and JS280.</title>
        <authorList>
            <person name="Deptula P."/>
            <person name="Laine P."/>
            <person name="Smolander O.-P."/>
            <person name="Paulin L."/>
            <person name="Auvinen P."/>
            <person name="Varmanen P."/>
        </authorList>
    </citation>
    <scope>NUCLEOTIDE SEQUENCE [LARGE SCALE GENOMIC DNA]</scope>
    <source>
        <strain evidence="5">JS280</strain>
    </source>
</reference>
<sequence>MHRISSGRTASSEVPGTASTVISRRRRVAAKAVAASLSVMVLAACSSGSGGTSSSSAGGNGASGDLKIGAIYPQTGSLALLGPAAIAGAKLATADINAAKPTFKTSLTVKDSGDTTTDIASSSAKSLLASGTSAILAPESSAVVKTVFSQITNAKVPFITPAATDPGLTNPNKSNGMFFRTVPSDLLQGQALAQKIVSDGKKNVAILYMNEAYGTGLNNQIVNTLKANNVKVGADVSFTPNSTNFNAEVGKVLAAKPDALVVISFDEIKSISAALQQNKFDFKNFYGTDGNNGILGKGDPDITGAQFSTPGVNPASGLKDKLNTENGKPLNSFSYAAESYDATILIALAAAEGKSTAPQTIADNLIKVSDGGTKCTTFKACYDLIQKGTDIDYDGQSGPIAWNKAGDVTKASISFYKTVGPNNKTDWVSQQTSSL</sequence>
<dbReference type="InterPro" id="IPR028082">
    <property type="entry name" value="Peripla_BP_I"/>
</dbReference>
<evidence type="ECO:0000256" key="1">
    <source>
        <dbReference type="ARBA" id="ARBA00010062"/>
    </source>
</evidence>
<gene>
    <name evidence="4" type="ORF">C0Z10_02570</name>
</gene>
<protein>
    <submittedName>
        <fullName evidence="4">Branched-chain amino acid ABC transporter substrate-binding protein</fullName>
    </submittedName>
</protein>
<dbReference type="RefSeq" id="WP_097798373.1">
    <property type="nucleotide sequence ID" value="NZ_CP025570.1"/>
</dbReference>
<evidence type="ECO:0000313" key="5">
    <source>
        <dbReference type="Proteomes" id="UP000285875"/>
    </source>
</evidence>
<dbReference type="PANTHER" id="PTHR30483">
    <property type="entry name" value="LEUCINE-SPECIFIC-BINDING PROTEIN"/>
    <property type="match status" value="1"/>
</dbReference>
<evidence type="ECO:0000256" key="2">
    <source>
        <dbReference type="ARBA" id="ARBA00022729"/>
    </source>
</evidence>
<accession>A0A3T0RX43</accession>
<dbReference type="AlphaFoldDB" id="A0A3T0RX43"/>
<dbReference type="EMBL" id="CP025570">
    <property type="protein sequence ID" value="AZZ38813.1"/>
    <property type="molecule type" value="Genomic_DNA"/>
</dbReference>
<name>A0A3T0RX43_9ACTN</name>
<dbReference type="KEGG" id="aji:C0Z10_02570"/>
<keyword evidence="2" id="KW-0732">Signal</keyword>